<dbReference type="Proteomes" id="UP000244930">
    <property type="component" value="Chromosome"/>
</dbReference>
<dbReference type="InterPro" id="IPR000847">
    <property type="entry name" value="LysR_HTH_N"/>
</dbReference>
<dbReference type="CDD" id="cd08481">
    <property type="entry name" value="PBP2_GcdR_like"/>
    <property type="match status" value="1"/>
</dbReference>
<evidence type="ECO:0000256" key="4">
    <source>
        <dbReference type="ARBA" id="ARBA00023163"/>
    </source>
</evidence>
<dbReference type="GO" id="GO:0003700">
    <property type="term" value="F:DNA-binding transcription factor activity"/>
    <property type="evidence" value="ECO:0007669"/>
    <property type="project" value="InterPro"/>
</dbReference>
<dbReference type="EMBL" id="CP022187">
    <property type="protein sequence ID" value="AWI76243.1"/>
    <property type="molecule type" value="Genomic_DNA"/>
</dbReference>
<dbReference type="GO" id="GO:0043565">
    <property type="term" value="F:sequence-specific DNA binding"/>
    <property type="evidence" value="ECO:0007669"/>
    <property type="project" value="TreeGrafter"/>
</dbReference>
<keyword evidence="3" id="KW-0238">DNA-binding</keyword>
<sequence length="311" mass="34587">MRRRIPSIESLTAFEASARHLSFTRAADALSLTQSAVSKQVAVLEDDLGVRLFNRIKKRISLTEAGQLYFRQVVDGLDRLERDTVSIMTHRGAGDVLELAVIPTFAARWLIPRLPDFQRSNPGITLNLTTRSDQFLFNDTVFDAAIHFGESVWPGATSTWLFGEEMIPVMSPALLRQQPCEEPAALACFPLLHQSARHNAWRRWFETAGVTAVEAIGGPRFELFSLLAEAARAGLGVALVPRFLVLDELASGDLVAPFDIILTEKLAYYLACPESRQDRAAVQRFSDWLLAQAEMYRATHPADHSTESPPP</sequence>
<dbReference type="PANTHER" id="PTHR30537:SF26">
    <property type="entry name" value="GLYCINE CLEAVAGE SYSTEM TRANSCRIPTIONAL ACTIVATOR"/>
    <property type="match status" value="1"/>
</dbReference>
<keyword evidence="7" id="KW-1185">Reference proteome</keyword>
<evidence type="ECO:0000259" key="5">
    <source>
        <dbReference type="PROSITE" id="PS50931"/>
    </source>
</evidence>
<dbReference type="Gene3D" id="1.10.10.10">
    <property type="entry name" value="Winged helix-like DNA-binding domain superfamily/Winged helix DNA-binding domain"/>
    <property type="match status" value="1"/>
</dbReference>
<dbReference type="InterPro" id="IPR005119">
    <property type="entry name" value="LysR_subst-bd"/>
</dbReference>
<evidence type="ECO:0000256" key="2">
    <source>
        <dbReference type="ARBA" id="ARBA00023015"/>
    </source>
</evidence>
<keyword evidence="4" id="KW-0804">Transcription</keyword>
<dbReference type="PRINTS" id="PR00039">
    <property type="entry name" value="HTHLYSR"/>
</dbReference>
<dbReference type="NCBIfam" id="NF008352">
    <property type="entry name" value="PRK11139.1"/>
    <property type="match status" value="1"/>
</dbReference>
<name>A0A2U8GSN1_9RHOO</name>
<proteinExistence type="inferred from homology"/>
<dbReference type="FunFam" id="1.10.10.10:FF:000038">
    <property type="entry name" value="Glycine cleavage system transcriptional activator"/>
    <property type="match status" value="1"/>
</dbReference>
<accession>A0A2U8GSN1</accession>
<protein>
    <submittedName>
        <fullName evidence="6">LysR family transcriptional regulator</fullName>
    </submittedName>
</protein>
<dbReference type="Pfam" id="PF03466">
    <property type="entry name" value="LysR_substrate"/>
    <property type="match status" value="1"/>
</dbReference>
<dbReference type="InterPro" id="IPR036388">
    <property type="entry name" value="WH-like_DNA-bd_sf"/>
</dbReference>
<comment type="similarity">
    <text evidence="1">Belongs to the LysR transcriptional regulatory family.</text>
</comment>
<dbReference type="KEGG" id="acom:CEW83_14310"/>
<evidence type="ECO:0000256" key="1">
    <source>
        <dbReference type="ARBA" id="ARBA00009437"/>
    </source>
</evidence>
<dbReference type="PROSITE" id="PS50931">
    <property type="entry name" value="HTH_LYSR"/>
    <property type="match status" value="1"/>
</dbReference>
<dbReference type="InterPro" id="IPR058163">
    <property type="entry name" value="LysR-type_TF_proteobact-type"/>
</dbReference>
<feature type="domain" description="HTH lysR-type" evidence="5">
    <location>
        <begin position="6"/>
        <end position="63"/>
    </location>
</feature>
<dbReference type="FunFam" id="3.40.190.10:FF:000017">
    <property type="entry name" value="Glycine cleavage system transcriptional activator"/>
    <property type="match status" value="1"/>
</dbReference>
<dbReference type="SUPFAM" id="SSF53850">
    <property type="entry name" value="Periplasmic binding protein-like II"/>
    <property type="match status" value="1"/>
</dbReference>
<reference evidence="6 7" key="1">
    <citation type="submission" date="2017-06" db="EMBL/GenBank/DDBJ databases">
        <title>Azoarcus.</title>
        <authorList>
            <person name="Woo J.-H."/>
            <person name="Kim H.-S."/>
        </authorList>
    </citation>
    <scope>NUCLEOTIDE SEQUENCE [LARGE SCALE GENOMIC DNA]</scope>
    <source>
        <strain evidence="6 7">TSPY31</strain>
    </source>
</reference>
<dbReference type="SUPFAM" id="SSF46785">
    <property type="entry name" value="Winged helix' DNA-binding domain"/>
    <property type="match status" value="1"/>
</dbReference>
<dbReference type="Gene3D" id="3.40.190.10">
    <property type="entry name" value="Periplasmic binding protein-like II"/>
    <property type="match status" value="2"/>
</dbReference>
<dbReference type="AlphaFoldDB" id="A0A2U8GSN1"/>
<evidence type="ECO:0000313" key="6">
    <source>
        <dbReference type="EMBL" id="AWI76243.1"/>
    </source>
</evidence>
<dbReference type="PANTHER" id="PTHR30537">
    <property type="entry name" value="HTH-TYPE TRANSCRIPTIONAL REGULATOR"/>
    <property type="match status" value="1"/>
</dbReference>
<keyword evidence="2" id="KW-0805">Transcription regulation</keyword>
<organism evidence="6 7">
    <name type="scientific">Parazoarcus communis</name>
    <dbReference type="NCBI Taxonomy" id="41977"/>
    <lineage>
        <taxon>Bacteria</taxon>
        <taxon>Pseudomonadati</taxon>
        <taxon>Pseudomonadota</taxon>
        <taxon>Betaproteobacteria</taxon>
        <taxon>Rhodocyclales</taxon>
        <taxon>Zoogloeaceae</taxon>
        <taxon>Parazoarcus</taxon>
    </lineage>
</organism>
<evidence type="ECO:0000256" key="3">
    <source>
        <dbReference type="ARBA" id="ARBA00023125"/>
    </source>
</evidence>
<dbReference type="RefSeq" id="WP_108949945.1">
    <property type="nucleotide sequence ID" value="NZ_CP022187.1"/>
</dbReference>
<dbReference type="Pfam" id="PF00126">
    <property type="entry name" value="HTH_1"/>
    <property type="match status" value="1"/>
</dbReference>
<gene>
    <name evidence="6" type="ORF">CEW83_14310</name>
</gene>
<dbReference type="InterPro" id="IPR036390">
    <property type="entry name" value="WH_DNA-bd_sf"/>
</dbReference>
<dbReference type="GO" id="GO:0006351">
    <property type="term" value="P:DNA-templated transcription"/>
    <property type="evidence" value="ECO:0007669"/>
    <property type="project" value="TreeGrafter"/>
</dbReference>
<evidence type="ECO:0000313" key="7">
    <source>
        <dbReference type="Proteomes" id="UP000244930"/>
    </source>
</evidence>